<accession>A0ACC2PFE3</accession>
<protein>
    <submittedName>
        <fullName evidence="1">Uncharacterized protein</fullName>
    </submittedName>
</protein>
<comment type="caution">
    <text evidence="1">The sequence shown here is derived from an EMBL/GenBank/DDBJ whole genome shotgun (WGS) entry which is preliminary data.</text>
</comment>
<sequence length="299" mass="32655">MEADLKLRLDRVICILADFFETIPLSEEDENFLRQEAAKIRSEDGNKSKAPNSAPKAAKIRSEDGNKSKAPNSAPKAAKIRSEDGNKSKAPNSAPKAAKIRSEDGNKSKAPNSAPKAAKIRSEDGNKSKAPNSAPKDSAQHTLSEPISLMDTTGSSDTPTINDVAIQQKRNERTTGEGSDESPSNQKLEDLAQHTLSEPISVMDRTGSPDTPTARTIRSDVGIKSKSPNDKKFDQDMLCSFTILYHLGLPHAQLPFSSLHSHFPLCCNGLEAELDEEPIEKVAADWNEPTRREELLRDM</sequence>
<keyword evidence="2" id="KW-1185">Reference proteome</keyword>
<gene>
    <name evidence="1" type="ORF">QAD02_017952</name>
</gene>
<proteinExistence type="predicted"/>
<evidence type="ECO:0000313" key="2">
    <source>
        <dbReference type="Proteomes" id="UP001239111"/>
    </source>
</evidence>
<evidence type="ECO:0000313" key="1">
    <source>
        <dbReference type="EMBL" id="KAJ8682160.1"/>
    </source>
</evidence>
<dbReference type="EMBL" id="CM056741">
    <property type="protein sequence ID" value="KAJ8682160.1"/>
    <property type="molecule type" value="Genomic_DNA"/>
</dbReference>
<reference evidence="1" key="1">
    <citation type="submission" date="2023-04" db="EMBL/GenBank/DDBJ databases">
        <title>A chromosome-level genome assembly of the parasitoid wasp Eretmocerus hayati.</title>
        <authorList>
            <person name="Zhong Y."/>
            <person name="Liu S."/>
            <person name="Liu Y."/>
        </authorList>
    </citation>
    <scope>NUCLEOTIDE SEQUENCE</scope>
    <source>
        <strain evidence="1">ZJU_SS_LIU_2023</strain>
    </source>
</reference>
<name>A0ACC2PFE3_9HYME</name>
<dbReference type="Proteomes" id="UP001239111">
    <property type="component" value="Chromosome 1"/>
</dbReference>
<organism evidence="1 2">
    <name type="scientific">Eretmocerus hayati</name>
    <dbReference type="NCBI Taxonomy" id="131215"/>
    <lineage>
        <taxon>Eukaryota</taxon>
        <taxon>Metazoa</taxon>
        <taxon>Ecdysozoa</taxon>
        <taxon>Arthropoda</taxon>
        <taxon>Hexapoda</taxon>
        <taxon>Insecta</taxon>
        <taxon>Pterygota</taxon>
        <taxon>Neoptera</taxon>
        <taxon>Endopterygota</taxon>
        <taxon>Hymenoptera</taxon>
        <taxon>Apocrita</taxon>
        <taxon>Proctotrupomorpha</taxon>
        <taxon>Chalcidoidea</taxon>
        <taxon>Aphelinidae</taxon>
        <taxon>Aphelininae</taxon>
        <taxon>Eretmocerus</taxon>
    </lineage>
</organism>